<keyword evidence="2" id="KW-0378">Hydrolase</keyword>
<proteinExistence type="predicted"/>
<organism evidence="2 3">
    <name type="scientific">Haloarcula argentinensis</name>
    <dbReference type="NCBI Taxonomy" id="43776"/>
    <lineage>
        <taxon>Archaea</taxon>
        <taxon>Methanobacteriati</taxon>
        <taxon>Methanobacteriota</taxon>
        <taxon>Stenosarchaea group</taxon>
        <taxon>Halobacteria</taxon>
        <taxon>Halobacteriales</taxon>
        <taxon>Haloarculaceae</taxon>
        <taxon>Haloarcula</taxon>
    </lineage>
</organism>
<dbReference type="GO" id="GO:0004519">
    <property type="term" value="F:endonuclease activity"/>
    <property type="evidence" value="ECO:0007669"/>
    <property type="project" value="UniProtKB-KW"/>
</dbReference>
<dbReference type="Proteomes" id="UP001248536">
    <property type="component" value="Unassembled WGS sequence"/>
</dbReference>
<dbReference type="Gene3D" id="1.10.30.50">
    <property type="match status" value="1"/>
</dbReference>
<feature type="domain" description="HNH nuclease" evidence="1">
    <location>
        <begin position="114"/>
        <end position="164"/>
    </location>
</feature>
<sequence length="188" mass="21684">MAQIVFIPENIPISNDRQQELYEGWSDLATDYPWTDSEQETVRDRCREALSELPESAKKQLQIATLYLVFGDRESTISHNAIADVVGCSKSYIRQFDYVYEEQKVLHRQGINSDLRDEILGRNDKTCVKCGSGCDIEVHHIIPRSQGGQNEIENLTSLCHSCHWAAHGETWDKVNYESTEEFWNWVKS</sequence>
<accession>A0ABU2F5S1</accession>
<dbReference type="CDD" id="cd00085">
    <property type="entry name" value="HNHc"/>
    <property type="match status" value="1"/>
</dbReference>
<dbReference type="EMBL" id="JAMQCP010000006">
    <property type="protein sequence ID" value="MDS0255935.1"/>
    <property type="molecule type" value="Genomic_DNA"/>
</dbReference>
<gene>
    <name evidence="2" type="ORF">NC662_19745</name>
</gene>
<dbReference type="InterPro" id="IPR002711">
    <property type="entry name" value="HNH"/>
</dbReference>
<dbReference type="RefSeq" id="WP_080505442.1">
    <property type="nucleotide sequence ID" value="NZ_BAABDY010000006.1"/>
</dbReference>
<evidence type="ECO:0000313" key="3">
    <source>
        <dbReference type="Proteomes" id="UP001248536"/>
    </source>
</evidence>
<evidence type="ECO:0000259" key="1">
    <source>
        <dbReference type="SMART" id="SM00507"/>
    </source>
</evidence>
<dbReference type="InterPro" id="IPR003615">
    <property type="entry name" value="HNH_nuc"/>
</dbReference>
<protein>
    <submittedName>
        <fullName evidence="2">HNH endonuclease</fullName>
    </submittedName>
</protein>
<name>A0ABU2F5S1_HALAR</name>
<dbReference type="Pfam" id="PF01844">
    <property type="entry name" value="HNH"/>
    <property type="match status" value="1"/>
</dbReference>
<dbReference type="PANTHER" id="PTHR33877">
    <property type="entry name" value="SLL1193 PROTEIN"/>
    <property type="match status" value="1"/>
</dbReference>
<comment type="caution">
    <text evidence="2">The sequence shown here is derived from an EMBL/GenBank/DDBJ whole genome shotgun (WGS) entry which is preliminary data.</text>
</comment>
<keyword evidence="2" id="KW-0255">Endonuclease</keyword>
<evidence type="ECO:0000313" key="2">
    <source>
        <dbReference type="EMBL" id="MDS0255935.1"/>
    </source>
</evidence>
<dbReference type="SMART" id="SM00507">
    <property type="entry name" value="HNHc"/>
    <property type="match status" value="1"/>
</dbReference>
<dbReference type="InterPro" id="IPR052892">
    <property type="entry name" value="NA-targeting_endonuclease"/>
</dbReference>
<dbReference type="PANTHER" id="PTHR33877:SF2">
    <property type="entry name" value="OS07G0170200 PROTEIN"/>
    <property type="match status" value="1"/>
</dbReference>
<reference evidence="2 3" key="1">
    <citation type="submission" date="2022-06" db="EMBL/GenBank/DDBJ databases">
        <title>Haloarcula sp. a new haloarchaeum isolate from saline soil.</title>
        <authorList>
            <person name="Strakova D."/>
            <person name="Galisteo C."/>
            <person name="Sanchez-Porro C."/>
            <person name="Ventosa A."/>
        </authorList>
    </citation>
    <scope>NUCLEOTIDE SEQUENCE [LARGE SCALE GENOMIC DNA]</scope>
    <source>
        <strain evidence="2 3">JCM 15760</strain>
    </source>
</reference>
<keyword evidence="3" id="KW-1185">Reference proteome</keyword>
<keyword evidence="2" id="KW-0540">Nuclease</keyword>